<organism evidence="1">
    <name type="scientific">Arundo donax</name>
    <name type="common">Giant reed</name>
    <name type="synonym">Donax arundinaceus</name>
    <dbReference type="NCBI Taxonomy" id="35708"/>
    <lineage>
        <taxon>Eukaryota</taxon>
        <taxon>Viridiplantae</taxon>
        <taxon>Streptophyta</taxon>
        <taxon>Embryophyta</taxon>
        <taxon>Tracheophyta</taxon>
        <taxon>Spermatophyta</taxon>
        <taxon>Magnoliopsida</taxon>
        <taxon>Liliopsida</taxon>
        <taxon>Poales</taxon>
        <taxon>Poaceae</taxon>
        <taxon>PACMAD clade</taxon>
        <taxon>Arundinoideae</taxon>
        <taxon>Arundineae</taxon>
        <taxon>Arundo</taxon>
    </lineage>
</organism>
<sequence>MNLTWLIGSLSIGSDILGGGDCRC</sequence>
<evidence type="ECO:0000313" key="1">
    <source>
        <dbReference type="EMBL" id="JAE12389.1"/>
    </source>
</evidence>
<accession>A0A0A9FMC1</accession>
<dbReference type="AlphaFoldDB" id="A0A0A9FMC1"/>
<protein>
    <submittedName>
        <fullName evidence="1">Uncharacterized protein</fullName>
    </submittedName>
</protein>
<dbReference type="EMBL" id="GBRH01185507">
    <property type="protein sequence ID" value="JAE12389.1"/>
    <property type="molecule type" value="Transcribed_RNA"/>
</dbReference>
<reference evidence="1" key="2">
    <citation type="journal article" date="2015" name="Data Brief">
        <title>Shoot transcriptome of the giant reed, Arundo donax.</title>
        <authorList>
            <person name="Barrero R.A."/>
            <person name="Guerrero F.D."/>
            <person name="Moolhuijzen P."/>
            <person name="Goolsby J.A."/>
            <person name="Tidwell J."/>
            <person name="Bellgard S.E."/>
            <person name="Bellgard M.I."/>
        </authorList>
    </citation>
    <scope>NUCLEOTIDE SEQUENCE</scope>
    <source>
        <tissue evidence="1">Shoot tissue taken approximately 20 cm above the soil surface</tissue>
    </source>
</reference>
<name>A0A0A9FMC1_ARUDO</name>
<reference evidence="1" key="1">
    <citation type="submission" date="2014-09" db="EMBL/GenBank/DDBJ databases">
        <authorList>
            <person name="Magalhaes I.L.F."/>
            <person name="Oliveira U."/>
            <person name="Santos F.R."/>
            <person name="Vidigal T.H.D.A."/>
            <person name="Brescovit A.D."/>
            <person name="Santos A.J."/>
        </authorList>
    </citation>
    <scope>NUCLEOTIDE SEQUENCE</scope>
    <source>
        <tissue evidence="1">Shoot tissue taken approximately 20 cm above the soil surface</tissue>
    </source>
</reference>
<proteinExistence type="predicted"/>